<reference evidence="1" key="1">
    <citation type="journal article" date="2019" name="bioRxiv">
        <title>The Genome of the Zebra Mussel, Dreissena polymorpha: A Resource for Invasive Species Research.</title>
        <authorList>
            <person name="McCartney M.A."/>
            <person name="Auch B."/>
            <person name="Kono T."/>
            <person name="Mallez S."/>
            <person name="Zhang Y."/>
            <person name="Obille A."/>
            <person name="Becker A."/>
            <person name="Abrahante J.E."/>
            <person name="Garbe J."/>
            <person name="Badalamenti J.P."/>
            <person name="Herman A."/>
            <person name="Mangelson H."/>
            <person name="Liachko I."/>
            <person name="Sullivan S."/>
            <person name="Sone E.D."/>
            <person name="Koren S."/>
            <person name="Silverstein K.A.T."/>
            <person name="Beckman K.B."/>
            <person name="Gohl D.M."/>
        </authorList>
    </citation>
    <scope>NUCLEOTIDE SEQUENCE</scope>
    <source>
        <strain evidence="1">Duluth1</strain>
        <tissue evidence="1">Whole animal</tissue>
    </source>
</reference>
<gene>
    <name evidence="1" type="ORF">DPMN_033694</name>
</gene>
<evidence type="ECO:0000313" key="1">
    <source>
        <dbReference type="EMBL" id="KAH3870506.1"/>
    </source>
</evidence>
<protein>
    <submittedName>
        <fullName evidence="1">Uncharacterized protein</fullName>
    </submittedName>
</protein>
<dbReference type="AlphaFoldDB" id="A0A9D4M8T5"/>
<dbReference type="EMBL" id="JAIWYP010000002">
    <property type="protein sequence ID" value="KAH3870506.1"/>
    <property type="molecule type" value="Genomic_DNA"/>
</dbReference>
<comment type="caution">
    <text evidence="1">The sequence shown here is derived from an EMBL/GenBank/DDBJ whole genome shotgun (WGS) entry which is preliminary data.</text>
</comment>
<organism evidence="1 2">
    <name type="scientific">Dreissena polymorpha</name>
    <name type="common">Zebra mussel</name>
    <name type="synonym">Mytilus polymorpha</name>
    <dbReference type="NCBI Taxonomy" id="45954"/>
    <lineage>
        <taxon>Eukaryota</taxon>
        <taxon>Metazoa</taxon>
        <taxon>Spiralia</taxon>
        <taxon>Lophotrochozoa</taxon>
        <taxon>Mollusca</taxon>
        <taxon>Bivalvia</taxon>
        <taxon>Autobranchia</taxon>
        <taxon>Heteroconchia</taxon>
        <taxon>Euheterodonta</taxon>
        <taxon>Imparidentia</taxon>
        <taxon>Neoheterodontei</taxon>
        <taxon>Myida</taxon>
        <taxon>Dreissenoidea</taxon>
        <taxon>Dreissenidae</taxon>
        <taxon>Dreissena</taxon>
    </lineage>
</organism>
<name>A0A9D4M8T5_DREPO</name>
<reference evidence="1" key="2">
    <citation type="submission" date="2020-11" db="EMBL/GenBank/DDBJ databases">
        <authorList>
            <person name="McCartney M.A."/>
            <person name="Auch B."/>
            <person name="Kono T."/>
            <person name="Mallez S."/>
            <person name="Becker A."/>
            <person name="Gohl D.M."/>
            <person name="Silverstein K.A.T."/>
            <person name="Koren S."/>
            <person name="Bechman K.B."/>
            <person name="Herman A."/>
            <person name="Abrahante J.E."/>
            <person name="Garbe J."/>
        </authorList>
    </citation>
    <scope>NUCLEOTIDE SEQUENCE</scope>
    <source>
        <strain evidence="1">Duluth1</strain>
        <tissue evidence="1">Whole animal</tissue>
    </source>
</reference>
<keyword evidence="2" id="KW-1185">Reference proteome</keyword>
<proteinExistence type="predicted"/>
<sequence>MPALKVIPPGMTSICFKVVGNCIKYIFVAVLRRPRVAPVMISSCGSINFNSGIRSSMKANTKDALCEASSETATKLVCTNSPSAFFQYATKGCSVTAD</sequence>
<accession>A0A9D4M8T5</accession>
<evidence type="ECO:0000313" key="2">
    <source>
        <dbReference type="Proteomes" id="UP000828390"/>
    </source>
</evidence>
<dbReference type="Proteomes" id="UP000828390">
    <property type="component" value="Unassembled WGS sequence"/>
</dbReference>